<name>A0A1R3GNZ8_COCAP</name>
<dbReference type="InterPro" id="IPR002110">
    <property type="entry name" value="Ankyrin_rpt"/>
</dbReference>
<dbReference type="SUPFAM" id="SSF48403">
    <property type="entry name" value="Ankyrin repeat"/>
    <property type="match status" value="1"/>
</dbReference>
<dbReference type="PANTHER" id="PTHR24121">
    <property type="entry name" value="NO MECHANORECEPTOR POTENTIAL C, ISOFORM D-RELATED"/>
    <property type="match status" value="1"/>
</dbReference>
<protein>
    <submittedName>
        <fullName evidence="2">Uncharacterized protein</fullName>
    </submittedName>
</protein>
<dbReference type="Pfam" id="PF12796">
    <property type="entry name" value="Ank_2"/>
    <property type="match status" value="1"/>
</dbReference>
<evidence type="ECO:0000313" key="2">
    <source>
        <dbReference type="EMBL" id="OMO59757.1"/>
    </source>
</evidence>
<evidence type="ECO:0000256" key="1">
    <source>
        <dbReference type="PROSITE-ProRule" id="PRU00023"/>
    </source>
</evidence>
<dbReference type="AlphaFoldDB" id="A0A1R3GNZ8"/>
<dbReference type="PROSITE" id="PS50297">
    <property type="entry name" value="ANK_REP_REGION"/>
    <property type="match status" value="1"/>
</dbReference>
<dbReference type="EMBL" id="AWWV01013866">
    <property type="protein sequence ID" value="OMO59757.1"/>
    <property type="molecule type" value="Genomic_DNA"/>
</dbReference>
<sequence length="323" mass="36019">MDHPGQSRGSNATELDVKSRLESLIHGEGEDGAIRDREDNQVVVNKSLYEAAAQGGINGEMDFAEKLEDIAITSKLPLKVICNRVSPYGNSLLHVAAGSGAEEITKLLLHFFPNLITSQNKEGDTPLHIAAKASRLNICQLLLRHKSGDNGAANGVALTKMKNQSGNTALHEAILNYYRKYKNKRGGWSYTSTSNSDHEVITKRPECVLIQYLIHADPDLLCRENKDHESPIYMAVQYGNNPKVLDLILKYWREHDLENDQTLIDGKSPVRAAIEKKNQGIFIYIYILPNPNPHAQIYKLCIQLAYIYVLIHGKSYISSDVGI</sequence>
<dbReference type="SMART" id="SM00248">
    <property type="entry name" value="ANK"/>
    <property type="match status" value="4"/>
</dbReference>
<gene>
    <name evidence="2" type="ORF">CCACVL1_24619</name>
</gene>
<dbReference type="Gramene" id="OMO59757">
    <property type="protein sequence ID" value="OMO59757"/>
    <property type="gene ID" value="CCACVL1_24619"/>
</dbReference>
<keyword evidence="1" id="KW-0040">ANK repeat</keyword>
<organism evidence="2 3">
    <name type="scientific">Corchorus capsularis</name>
    <name type="common">Jute</name>
    <dbReference type="NCBI Taxonomy" id="210143"/>
    <lineage>
        <taxon>Eukaryota</taxon>
        <taxon>Viridiplantae</taxon>
        <taxon>Streptophyta</taxon>
        <taxon>Embryophyta</taxon>
        <taxon>Tracheophyta</taxon>
        <taxon>Spermatophyta</taxon>
        <taxon>Magnoliopsida</taxon>
        <taxon>eudicotyledons</taxon>
        <taxon>Gunneridae</taxon>
        <taxon>Pentapetalae</taxon>
        <taxon>rosids</taxon>
        <taxon>malvids</taxon>
        <taxon>Malvales</taxon>
        <taxon>Malvaceae</taxon>
        <taxon>Grewioideae</taxon>
        <taxon>Apeibeae</taxon>
        <taxon>Corchorus</taxon>
    </lineage>
</organism>
<dbReference type="Proteomes" id="UP000188268">
    <property type="component" value="Unassembled WGS sequence"/>
</dbReference>
<dbReference type="PROSITE" id="PS50088">
    <property type="entry name" value="ANK_REPEAT"/>
    <property type="match status" value="1"/>
</dbReference>
<comment type="caution">
    <text evidence="2">The sequence shown here is derived from an EMBL/GenBank/DDBJ whole genome shotgun (WGS) entry which is preliminary data.</text>
</comment>
<dbReference type="OrthoDB" id="1847170at2759"/>
<dbReference type="Gene3D" id="1.25.40.20">
    <property type="entry name" value="Ankyrin repeat-containing domain"/>
    <property type="match status" value="1"/>
</dbReference>
<dbReference type="PANTHER" id="PTHR24121:SF22">
    <property type="entry name" value="PROTEIN ACCELERATED CELL DEATH 6-LIKE"/>
    <property type="match status" value="1"/>
</dbReference>
<keyword evidence="3" id="KW-1185">Reference proteome</keyword>
<proteinExistence type="predicted"/>
<dbReference type="OMA" id="HEVITKR"/>
<dbReference type="InterPro" id="IPR036770">
    <property type="entry name" value="Ankyrin_rpt-contain_sf"/>
</dbReference>
<feature type="repeat" description="ANK" evidence="1">
    <location>
        <begin position="122"/>
        <end position="154"/>
    </location>
</feature>
<evidence type="ECO:0000313" key="3">
    <source>
        <dbReference type="Proteomes" id="UP000188268"/>
    </source>
</evidence>
<reference evidence="2 3" key="1">
    <citation type="submission" date="2013-09" db="EMBL/GenBank/DDBJ databases">
        <title>Corchorus capsularis genome sequencing.</title>
        <authorList>
            <person name="Alam M."/>
            <person name="Haque M.S."/>
            <person name="Islam M.S."/>
            <person name="Emdad E.M."/>
            <person name="Islam M.M."/>
            <person name="Ahmed B."/>
            <person name="Halim A."/>
            <person name="Hossen Q.M.M."/>
            <person name="Hossain M.Z."/>
            <person name="Ahmed R."/>
            <person name="Khan M.M."/>
            <person name="Islam R."/>
            <person name="Rashid M.M."/>
            <person name="Khan S.A."/>
            <person name="Rahman M.S."/>
            <person name="Alam M."/>
        </authorList>
    </citation>
    <scope>NUCLEOTIDE SEQUENCE [LARGE SCALE GENOMIC DNA]</scope>
    <source>
        <strain evidence="3">cv. CVL-1</strain>
        <tissue evidence="2">Whole seedling</tissue>
    </source>
</reference>
<accession>A0A1R3GNZ8</accession>
<dbReference type="STRING" id="210143.A0A1R3GNZ8"/>